<evidence type="ECO:0000313" key="7">
    <source>
        <dbReference type="Ensembl" id="ENSOMYP00000132210.1"/>
    </source>
</evidence>
<keyword evidence="1" id="KW-0479">Metal-binding</keyword>
<dbReference type="Gene3D" id="3.30.160.60">
    <property type="entry name" value="Classic Zinc Finger"/>
    <property type="match status" value="1"/>
</dbReference>
<reference evidence="7" key="1">
    <citation type="submission" date="2025-08" db="UniProtKB">
        <authorList>
            <consortium name="Ensembl"/>
        </authorList>
    </citation>
    <scope>IDENTIFICATION</scope>
</reference>
<evidence type="ECO:0000256" key="5">
    <source>
        <dbReference type="SAM" id="MobiDB-lite"/>
    </source>
</evidence>
<reference evidence="7" key="2">
    <citation type="submission" date="2025-09" db="UniProtKB">
        <authorList>
            <consortium name="Ensembl"/>
        </authorList>
    </citation>
    <scope>IDENTIFICATION</scope>
</reference>
<feature type="region of interest" description="Disordered" evidence="5">
    <location>
        <begin position="190"/>
        <end position="209"/>
    </location>
</feature>
<dbReference type="InterPro" id="IPR036236">
    <property type="entry name" value="Znf_C2H2_sf"/>
</dbReference>
<dbReference type="GO" id="GO:0008270">
    <property type="term" value="F:zinc ion binding"/>
    <property type="evidence" value="ECO:0007669"/>
    <property type="project" value="UniProtKB-KW"/>
</dbReference>
<dbReference type="InterPro" id="IPR013087">
    <property type="entry name" value="Znf_C2H2_type"/>
</dbReference>
<proteinExistence type="predicted"/>
<dbReference type="SUPFAM" id="SSF57667">
    <property type="entry name" value="beta-beta-alpha zinc fingers"/>
    <property type="match status" value="1"/>
</dbReference>
<evidence type="ECO:0000256" key="3">
    <source>
        <dbReference type="ARBA" id="ARBA00022833"/>
    </source>
</evidence>
<feature type="compositionally biased region" description="Polar residues" evidence="5">
    <location>
        <begin position="53"/>
        <end position="64"/>
    </location>
</feature>
<dbReference type="GeneTree" id="ENSGT00940000158108"/>
<accession>A0A8L0DQY1</accession>
<evidence type="ECO:0000256" key="2">
    <source>
        <dbReference type="ARBA" id="ARBA00022771"/>
    </source>
</evidence>
<dbReference type="AlphaFoldDB" id="A0A8L0DQY1"/>
<dbReference type="PROSITE" id="PS50157">
    <property type="entry name" value="ZINC_FINGER_C2H2_2"/>
    <property type="match status" value="1"/>
</dbReference>
<dbReference type="FunFam" id="3.30.160.60:FF:000021">
    <property type="entry name" value="Basic krueppel-like factor 3"/>
    <property type="match status" value="1"/>
</dbReference>
<organism evidence="7 8">
    <name type="scientific">Oncorhynchus mykiss</name>
    <name type="common">Rainbow trout</name>
    <name type="synonym">Salmo gairdneri</name>
    <dbReference type="NCBI Taxonomy" id="8022"/>
    <lineage>
        <taxon>Eukaryota</taxon>
        <taxon>Metazoa</taxon>
        <taxon>Chordata</taxon>
        <taxon>Craniata</taxon>
        <taxon>Vertebrata</taxon>
        <taxon>Euteleostomi</taxon>
        <taxon>Actinopterygii</taxon>
        <taxon>Neopterygii</taxon>
        <taxon>Teleostei</taxon>
        <taxon>Protacanthopterygii</taxon>
        <taxon>Salmoniformes</taxon>
        <taxon>Salmonidae</taxon>
        <taxon>Salmoninae</taxon>
        <taxon>Oncorhynchus</taxon>
    </lineage>
</organism>
<dbReference type="Proteomes" id="UP000694395">
    <property type="component" value="Unassembled WGS sequence"/>
</dbReference>
<evidence type="ECO:0000259" key="6">
    <source>
        <dbReference type="PROSITE" id="PS50157"/>
    </source>
</evidence>
<dbReference type="Ensembl" id="ENSOMYT00000158506.1">
    <property type="protein sequence ID" value="ENSOMYP00000132210.1"/>
    <property type="gene ID" value="ENSOMYG00000049578.1"/>
</dbReference>
<keyword evidence="8" id="KW-1185">Reference proteome</keyword>
<keyword evidence="3" id="KW-0862">Zinc</keyword>
<sequence>MLLIDGMPAVSVQSESLEPQRTSLLVLSPPQMDRVVLKRKMFSPVPPSPPDTQPCNPNSFQPQTEPVDLSTSSSRTSPTSTGVSLCPLPSTSITKPSSSSSSVITYVPKTPAISAAGPGMRVLCGYVREYLLTPLSSSPAPLQAHHTPVVVRPTPLSSSPAPLQAHRTPVVVRPTPLLYTHPAHSRTLEVPRRPHHRHRGDGQDDELPTTRLDSVTEMGRAVTRVGHDSMLAGGIQSMRVGHVTRSEVRGRVRRSVHRCEFYGCNKEYTKSSHLKAHRRTHTGRSHTHTHTHTQVGHTHTHKHTHTHTLPFLSVLHHSSI</sequence>
<feature type="compositionally biased region" description="Low complexity" evidence="5">
    <location>
        <begin position="70"/>
        <end position="102"/>
    </location>
</feature>
<feature type="domain" description="C2H2-type" evidence="6">
    <location>
        <begin position="257"/>
        <end position="286"/>
    </location>
</feature>
<protein>
    <submittedName>
        <fullName evidence="7">Kruppel like factor 12a</fullName>
    </submittedName>
</protein>
<evidence type="ECO:0000256" key="1">
    <source>
        <dbReference type="ARBA" id="ARBA00022723"/>
    </source>
</evidence>
<dbReference type="PROSITE" id="PS00028">
    <property type="entry name" value="ZINC_FINGER_C2H2_1"/>
    <property type="match status" value="1"/>
</dbReference>
<evidence type="ECO:0000256" key="4">
    <source>
        <dbReference type="PROSITE-ProRule" id="PRU00042"/>
    </source>
</evidence>
<keyword evidence="2 4" id="KW-0863">Zinc-finger</keyword>
<evidence type="ECO:0000313" key="8">
    <source>
        <dbReference type="Proteomes" id="UP000694395"/>
    </source>
</evidence>
<feature type="region of interest" description="Disordered" evidence="5">
    <location>
        <begin position="41"/>
        <end position="102"/>
    </location>
</feature>
<name>A0A8L0DQY1_ONCMY</name>